<sequence>MEEKLTKEDIIAMQKLFMNSYERFASVYFFLIAIAAIADYLSISLKNLEISIIFGVTFMFIITVYFTALIFKYSQFIRLRMLFFGHNKFKNYYITKIVIFIIYMIANSILPNYNLFLFEVTTVPLIPIIILLPSGSPATDKFNNMMYKLSLIYVLFSPVYYFTGISSFLVTSLLLFAGGIYVVVRQS</sequence>
<evidence type="ECO:0000313" key="2">
    <source>
        <dbReference type="EMBL" id="MUM65109.1"/>
    </source>
</evidence>
<gene>
    <name evidence="2" type="ORF">D1867_07665</name>
</gene>
<feature type="transmembrane region" description="Helical" evidence="1">
    <location>
        <begin position="50"/>
        <end position="71"/>
    </location>
</feature>
<evidence type="ECO:0000313" key="3">
    <source>
        <dbReference type="Proteomes" id="UP000440125"/>
    </source>
</evidence>
<dbReference type="Proteomes" id="UP000440125">
    <property type="component" value="Unassembled WGS sequence"/>
</dbReference>
<organism evidence="2 3">
    <name type="scientific">Acidianus infernus</name>
    <dbReference type="NCBI Taxonomy" id="12915"/>
    <lineage>
        <taxon>Archaea</taxon>
        <taxon>Thermoproteota</taxon>
        <taxon>Thermoprotei</taxon>
        <taxon>Sulfolobales</taxon>
        <taxon>Sulfolobaceae</taxon>
        <taxon>Acidianus</taxon>
    </lineage>
</organism>
<feature type="transmembrane region" description="Helical" evidence="1">
    <location>
        <begin position="145"/>
        <end position="162"/>
    </location>
</feature>
<keyword evidence="3" id="KW-1185">Reference proteome</keyword>
<dbReference type="EMBL" id="WFIY01000004">
    <property type="protein sequence ID" value="MUM65109.1"/>
    <property type="molecule type" value="Genomic_DNA"/>
</dbReference>
<reference evidence="2 3" key="1">
    <citation type="submission" date="2019-10" db="EMBL/GenBank/DDBJ databases">
        <title>Genome Sequences from Six Type Strain Members of the Archaeal Family Sulfolobaceae: Acidianus ambivalens, Acidianus infernus, Metallosphaera prunae, Stygiolobus azoricus, Sulfolobus metallicus, and Sulfurisphaera ohwakuensis.</title>
        <authorList>
            <person name="Counts J.A."/>
            <person name="Kelly R.M."/>
        </authorList>
    </citation>
    <scope>NUCLEOTIDE SEQUENCE [LARGE SCALE GENOMIC DNA]</scope>
    <source>
        <strain evidence="2 3">DSM 3191</strain>
    </source>
</reference>
<comment type="caution">
    <text evidence="2">The sequence shown here is derived from an EMBL/GenBank/DDBJ whole genome shotgun (WGS) entry which is preliminary data.</text>
</comment>
<evidence type="ECO:0000256" key="1">
    <source>
        <dbReference type="SAM" id="Phobius"/>
    </source>
</evidence>
<protein>
    <submittedName>
        <fullName evidence="2">Uncharacterized protein</fullName>
    </submittedName>
</protein>
<dbReference type="AlphaFoldDB" id="A0A6A9QE84"/>
<dbReference type="RefSeq" id="WP_155863521.1">
    <property type="nucleotide sequence ID" value="NZ_WFIY01000004.1"/>
</dbReference>
<keyword evidence="1" id="KW-0812">Transmembrane</keyword>
<accession>A0A6A9QE84</accession>
<keyword evidence="1" id="KW-1133">Transmembrane helix</keyword>
<proteinExistence type="predicted"/>
<feature type="transmembrane region" description="Helical" evidence="1">
    <location>
        <begin position="92"/>
        <end position="110"/>
    </location>
</feature>
<keyword evidence="1" id="KW-0472">Membrane</keyword>
<feature type="transmembrane region" description="Helical" evidence="1">
    <location>
        <begin position="21"/>
        <end position="38"/>
    </location>
</feature>
<name>A0A6A9QE84_ACIIN</name>
<feature type="transmembrane region" description="Helical" evidence="1">
    <location>
        <begin position="116"/>
        <end position="133"/>
    </location>
</feature>